<reference evidence="8 9" key="1">
    <citation type="submission" date="2021-12" db="EMBL/GenBank/DDBJ databases">
        <title>Genome sequencing of bacteria with rrn-lacking chromosome and rrn-plasmid.</title>
        <authorList>
            <person name="Anda M."/>
            <person name="Iwasaki W."/>
        </authorList>
    </citation>
    <scope>NUCLEOTIDE SEQUENCE [LARGE SCALE GENOMIC DNA]</scope>
    <source>
        <strain evidence="8 9">DSM 100852</strain>
    </source>
</reference>
<comment type="subcellular location">
    <subcellularLocation>
        <location evidence="1">Cell membrane</location>
        <topology evidence="1">Multi-pass membrane protein</topology>
    </subcellularLocation>
</comment>
<accession>A0AAU9DFE1</accession>
<evidence type="ECO:0000256" key="4">
    <source>
        <dbReference type="ARBA" id="ARBA00022989"/>
    </source>
</evidence>
<protein>
    <recommendedName>
        <fullName evidence="7">RDD domain-containing protein</fullName>
    </recommendedName>
</protein>
<name>A0AAU9DFE1_9BACT</name>
<organism evidence="8 9">
    <name type="scientific">Fulvitalea axinellae</name>
    <dbReference type="NCBI Taxonomy" id="1182444"/>
    <lineage>
        <taxon>Bacteria</taxon>
        <taxon>Pseudomonadati</taxon>
        <taxon>Bacteroidota</taxon>
        <taxon>Cytophagia</taxon>
        <taxon>Cytophagales</taxon>
        <taxon>Persicobacteraceae</taxon>
        <taxon>Fulvitalea</taxon>
    </lineage>
</organism>
<dbReference type="PANTHER" id="PTHR36115:SF6">
    <property type="entry name" value="PROLINE-RICH ANTIGEN HOMOLOG"/>
    <property type="match status" value="1"/>
</dbReference>
<feature type="transmembrane region" description="Helical" evidence="6">
    <location>
        <begin position="157"/>
        <end position="176"/>
    </location>
</feature>
<keyword evidence="9" id="KW-1185">Reference proteome</keyword>
<dbReference type="GO" id="GO:0005886">
    <property type="term" value="C:plasma membrane"/>
    <property type="evidence" value="ECO:0007669"/>
    <property type="project" value="UniProtKB-SubCell"/>
</dbReference>
<dbReference type="AlphaFoldDB" id="A0AAU9DFE1"/>
<evidence type="ECO:0000256" key="1">
    <source>
        <dbReference type="ARBA" id="ARBA00004651"/>
    </source>
</evidence>
<keyword evidence="5 6" id="KW-0472">Membrane</keyword>
<keyword evidence="4 6" id="KW-1133">Transmembrane helix</keyword>
<dbReference type="EMBL" id="AP025314">
    <property type="protein sequence ID" value="BDD11235.1"/>
    <property type="molecule type" value="Genomic_DNA"/>
</dbReference>
<dbReference type="InterPro" id="IPR051791">
    <property type="entry name" value="Pra-immunoreactive"/>
</dbReference>
<dbReference type="KEGG" id="fax:FUAX_36670"/>
<evidence type="ECO:0000256" key="2">
    <source>
        <dbReference type="ARBA" id="ARBA00022475"/>
    </source>
</evidence>
<dbReference type="PANTHER" id="PTHR36115">
    <property type="entry name" value="PROLINE-RICH ANTIGEN HOMOLOG-RELATED"/>
    <property type="match status" value="1"/>
</dbReference>
<evidence type="ECO:0000313" key="8">
    <source>
        <dbReference type="EMBL" id="BDD11235.1"/>
    </source>
</evidence>
<evidence type="ECO:0000256" key="3">
    <source>
        <dbReference type="ARBA" id="ARBA00022692"/>
    </source>
</evidence>
<dbReference type="Proteomes" id="UP001348817">
    <property type="component" value="Chromosome"/>
</dbReference>
<sequence>MRKQFDLSHLEVCETLQGKRLASFQRRALAFVFDWAVVGAFGYLHNWLLLAVVLFAVVRFKFNVVNRPKKLIEQGAKELLNKSENLRVGPRQQAHIRKFFRAYAHVLLHILFWSIILSILVGILVAYKSVMYGGGTESSGETSWFVSLPLFEILQDYFGAFFSTAFGLIYFTAFTYKLQGQTPGKRLFGIRAVKLNGKRLTLWNSLERLSGYVSSASLFMMGFFQMLWDKNHQCTHDKISETVVVFDDDQLRVMLAKKNKKVREMAEQENEEIAETA</sequence>
<gene>
    <name evidence="8" type="ORF">FUAX_36670</name>
</gene>
<evidence type="ECO:0000256" key="6">
    <source>
        <dbReference type="SAM" id="Phobius"/>
    </source>
</evidence>
<keyword evidence="3 6" id="KW-0812">Transmembrane</keyword>
<dbReference type="RefSeq" id="WP_338392740.1">
    <property type="nucleotide sequence ID" value="NZ_AP025314.1"/>
</dbReference>
<dbReference type="Pfam" id="PF06271">
    <property type="entry name" value="RDD"/>
    <property type="match status" value="1"/>
</dbReference>
<evidence type="ECO:0000313" key="9">
    <source>
        <dbReference type="Proteomes" id="UP001348817"/>
    </source>
</evidence>
<keyword evidence="2" id="KW-1003">Cell membrane</keyword>
<feature type="domain" description="RDD" evidence="7">
    <location>
        <begin position="109"/>
        <end position="240"/>
    </location>
</feature>
<proteinExistence type="predicted"/>
<feature type="transmembrane region" description="Helical" evidence="6">
    <location>
        <begin position="35"/>
        <end position="60"/>
    </location>
</feature>
<dbReference type="InterPro" id="IPR010432">
    <property type="entry name" value="RDD"/>
</dbReference>
<evidence type="ECO:0000256" key="5">
    <source>
        <dbReference type="ARBA" id="ARBA00023136"/>
    </source>
</evidence>
<evidence type="ECO:0000259" key="7">
    <source>
        <dbReference type="Pfam" id="PF06271"/>
    </source>
</evidence>
<feature type="transmembrane region" description="Helical" evidence="6">
    <location>
        <begin position="106"/>
        <end position="127"/>
    </location>
</feature>